<dbReference type="EMBL" id="CAWUPB010001173">
    <property type="protein sequence ID" value="CAK7347192.1"/>
    <property type="molecule type" value="Genomic_DNA"/>
</dbReference>
<evidence type="ECO:0000313" key="3">
    <source>
        <dbReference type="Proteomes" id="UP001314170"/>
    </source>
</evidence>
<feature type="region of interest" description="Disordered" evidence="1">
    <location>
        <begin position="67"/>
        <end position="92"/>
    </location>
</feature>
<feature type="compositionally biased region" description="Basic and acidic residues" evidence="1">
    <location>
        <begin position="25"/>
        <end position="43"/>
    </location>
</feature>
<evidence type="ECO:0000256" key="1">
    <source>
        <dbReference type="SAM" id="MobiDB-lite"/>
    </source>
</evidence>
<dbReference type="AlphaFoldDB" id="A0AAV1S8F3"/>
<gene>
    <name evidence="2" type="ORF">DCAF_LOCUS19876</name>
</gene>
<organism evidence="2 3">
    <name type="scientific">Dovyalis caffra</name>
    <dbReference type="NCBI Taxonomy" id="77055"/>
    <lineage>
        <taxon>Eukaryota</taxon>
        <taxon>Viridiplantae</taxon>
        <taxon>Streptophyta</taxon>
        <taxon>Embryophyta</taxon>
        <taxon>Tracheophyta</taxon>
        <taxon>Spermatophyta</taxon>
        <taxon>Magnoliopsida</taxon>
        <taxon>eudicotyledons</taxon>
        <taxon>Gunneridae</taxon>
        <taxon>Pentapetalae</taxon>
        <taxon>rosids</taxon>
        <taxon>fabids</taxon>
        <taxon>Malpighiales</taxon>
        <taxon>Salicaceae</taxon>
        <taxon>Flacourtieae</taxon>
        <taxon>Dovyalis</taxon>
    </lineage>
</organism>
<accession>A0AAV1S8F3</accession>
<sequence>MGFNSSPGRGRKPQKSTLRKAISRGTREKLRGREWGTCNKDHTPATPIKAPATVALFKPAALGGVVGEPSLGGTDTEGPGATGEGGELAGEEEGDVDGALEGVGAGIDGAGVGALVGAGVGAGGGVVGAAGAGVGGLVGGAVGAAPGA</sequence>
<name>A0AAV1S8F3_9ROSI</name>
<protein>
    <submittedName>
        <fullName evidence="2">Uncharacterized protein</fullName>
    </submittedName>
</protein>
<feature type="region of interest" description="Disordered" evidence="1">
    <location>
        <begin position="1"/>
        <end position="46"/>
    </location>
</feature>
<reference evidence="2 3" key="1">
    <citation type="submission" date="2024-01" db="EMBL/GenBank/DDBJ databases">
        <authorList>
            <person name="Waweru B."/>
        </authorList>
    </citation>
    <scope>NUCLEOTIDE SEQUENCE [LARGE SCALE GENOMIC DNA]</scope>
</reference>
<evidence type="ECO:0000313" key="2">
    <source>
        <dbReference type="EMBL" id="CAK7347192.1"/>
    </source>
</evidence>
<feature type="compositionally biased region" description="Basic residues" evidence="1">
    <location>
        <begin position="9"/>
        <end position="22"/>
    </location>
</feature>
<comment type="caution">
    <text evidence="2">The sequence shown here is derived from an EMBL/GenBank/DDBJ whole genome shotgun (WGS) entry which is preliminary data.</text>
</comment>
<proteinExistence type="predicted"/>
<keyword evidence="3" id="KW-1185">Reference proteome</keyword>
<dbReference type="Proteomes" id="UP001314170">
    <property type="component" value="Unassembled WGS sequence"/>
</dbReference>